<dbReference type="PANTHER" id="PTHR45138">
    <property type="entry name" value="REGULATORY COMPONENTS OF SENSORY TRANSDUCTION SYSTEM"/>
    <property type="match status" value="1"/>
</dbReference>
<dbReference type="AlphaFoldDB" id="Q482A7"/>
<evidence type="ECO:0000256" key="4">
    <source>
        <dbReference type="SAM" id="Phobius"/>
    </source>
</evidence>
<sequence>MRFLSRLINTSRLSRVLLIRILLFSGLFTVIITAIQLSLNHQKYTDELQQKSQELIELSTPSLTLALWDLMENSALVFSEGMMRSGYYKSILIKNETKKDIAFLGQIDKNADKQTFNLIAEVEKRPVIIGTIEYQIDTDQVKQKTIDEFIIILISQFIKTFFVSIFILFIIHKLVIRHLNDISNWLESFKPESSFSPLTLVADKDSSNEMVKLKSAISEMGQQVHKHTTGLEKIVTERTAELEKLAYTDSLTGVANRCAFLQVSNEELSRSRRLSYDVCVMMLDLDHFKVINDTYGHDAGDKVLKQVSEAMNNCLRKEDTLGRIGGEEFAIIAPGVDKGGMHKLASRLQQSIALLDFSFLPENKNITVSIGYTKVSNDEDFKEALKRADKYLYSAKNSGRNTFITDKGFVPSIVS</sequence>
<name>Q482A7_COLP3</name>
<dbReference type="FunFam" id="3.30.70.270:FF:000001">
    <property type="entry name" value="Diguanylate cyclase domain protein"/>
    <property type="match status" value="1"/>
</dbReference>
<keyword evidence="4" id="KW-1133">Transmembrane helix</keyword>
<dbReference type="RefSeq" id="WP_011043205.1">
    <property type="nucleotide sequence ID" value="NC_003910.7"/>
</dbReference>
<dbReference type="InterPro" id="IPR050469">
    <property type="entry name" value="Diguanylate_Cyclase"/>
</dbReference>
<organism evidence="6 7">
    <name type="scientific">Colwellia psychrerythraea (strain 34H / ATCC BAA-681)</name>
    <name type="common">Vibrio psychroerythus</name>
    <dbReference type="NCBI Taxonomy" id="167879"/>
    <lineage>
        <taxon>Bacteria</taxon>
        <taxon>Pseudomonadati</taxon>
        <taxon>Pseudomonadota</taxon>
        <taxon>Gammaproteobacteria</taxon>
        <taxon>Alteromonadales</taxon>
        <taxon>Colwelliaceae</taxon>
        <taxon>Colwellia</taxon>
    </lineage>
</organism>
<evidence type="ECO:0000256" key="1">
    <source>
        <dbReference type="ARBA" id="ARBA00001946"/>
    </source>
</evidence>
<dbReference type="EC" id="2.7.7.65" evidence="2"/>
<dbReference type="InterPro" id="IPR029787">
    <property type="entry name" value="Nucleotide_cyclase"/>
</dbReference>
<protein>
    <recommendedName>
        <fullName evidence="2">diguanylate cyclase</fullName>
        <ecNumber evidence="2">2.7.7.65</ecNumber>
    </recommendedName>
</protein>
<dbReference type="PANTHER" id="PTHR45138:SF9">
    <property type="entry name" value="DIGUANYLATE CYCLASE DGCM-RELATED"/>
    <property type="match status" value="1"/>
</dbReference>
<dbReference type="EMBL" id="CP000083">
    <property type="protein sequence ID" value="AAZ27179.1"/>
    <property type="molecule type" value="Genomic_DNA"/>
</dbReference>
<evidence type="ECO:0000313" key="7">
    <source>
        <dbReference type="Proteomes" id="UP000000547"/>
    </source>
</evidence>
<dbReference type="STRING" id="167879.CPS_2394"/>
<comment type="catalytic activity">
    <reaction evidence="3">
        <text>2 GTP = 3',3'-c-di-GMP + 2 diphosphate</text>
        <dbReference type="Rhea" id="RHEA:24898"/>
        <dbReference type="ChEBI" id="CHEBI:33019"/>
        <dbReference type="ChEBI" id="CHEBI:37565"/>
        <dbReference type="ChEBI" id="CHEBI:58805"/>
        <dbReference type="EC" id="2.7.7.65"/>
    </reaction>
</comment>
<keyword evidence="4" id="KW-0812">Transmembrane</keyword>
<dbReference type="HOGENOM" id="CLU_032718_0_0_6"/>
<evidence type="ECO:0000259" key="5">
    <source>
        <dbReference type="PROSITE" id="PS50887"/>
    </source>
</evidence>
<dbReference type="GO" id="GO:0052621">
    <property type="term" value="F:diguanylate cyclase activity"/>
    <property type="evidence" value="ECO:0007669"/>
    <property type="project" value="UniProtKB-EC"/>
</dbReference>
<dbReference type="CDD" id="cd01949">
    <property type="entry name" value="GGDEF"/>
    <property type="match status" value="1"/>
</dbReference>
<dbReference type="PROSITE" id="PS50887">
    <property type="entry name" value="GGDEF"/>
    <property type="match status" value="1"/>
</dbReference>
<dbReference type="SUPFAM" id="SSF55073">
    <property type="entry name" value="Nucleotide cyclase"/>
    <property type="match status" value="1"/>
</dbReference>
<feature type="transmembrane region" description="Helical" evidence="4">
    <location>
        <begin position="21"/>
        <end position="39"/>
    </location>
</feature>
<keyword evidence="4" id="KW-0472">Membrane</keyword>
<evidence type="ECO:0000313" key="6">
    <source>
        <dbReference type="EMBL" id="AAZ27179.1"/>
    </source>
</evidence>
<evidence type="ECO:0000256" key="3">
    <source>
        <dbReference type="ARBA" id="ARBA00034247"/>
    </source>
</evidence>
<dbReference type="SMART" id="SM00267">
    <property type="entry name" value="GGDEF"/>
    <property type="match status" value="1"/>
</dbReference>
<feature type="domain" description="GGDEF" evidence="5">
    <location>
        <begin position="276"/>
        <end position="408"/>
    </location>
</feature>
<dbReference type="Gene3D" id="3.30.70.270">
    <property type="match status" value="1"/>
</dbReference>
<dbReference type="NCBIfam" id="TIGR00254">
    <property type="entry name" value="GGDEF"/>
    <property type="match status" value="1"/>
</dbReference>
<dbReference type="Proteomes" id="UP000000547">
    <property type="component" value="Chromosome"/>
</dbReference>
<dbReference type="KEGG" id="cps:CPS_2394"/>
<dbReference type="InterPro" id="IPR000160">
    <property type="entry name" value="GGDEF_dom"/>
</dbReference>
<dbReference type="Pfam" id="PF00990">
    <property type="entry name" value="GGDEF"/>
    <property type="match status" value="1"/>
</dbReference>
<feature type="transmembrane region" description="Helical" evidence="4">
    <location>
        <begin position="149"/>
        <end position="171"/>
    </location>
</feature>
<comment type="cofactor">
    <cofactor evidence="1">
        <name>Mg(2+)</name>
        <dbReference type="ChEBI" id="CHEBI:18420"/>
    </cofactor>
</comment>
<evidence type="ECO:0000256" key="2">
    <source>
        <dbReference type="ARBA" id="ARBA00012528"/>
    </source>
</evidence>
<reference evidence="6" key="1">
    <citation type="journal article" date="2005" name="Proc. Natl. Acad. Sci. U.S.A.">
        <title>The psychrophilic lifestyle as revealed by the genome sequence of Colwellia psychrerythraea 34H through genomic and proteomic analyses.</title>
        <authorList>
            <person name="Methe B.A."/>
            <person name="Nelson K.E."/>
            <person name="Deming J.W."/>
            <person name="Momen B."/>
            <person name="Melamud E."/>
            <person name="Zhang X."/>
            <person name="Moult J."/>
            <person name="Madupu R."/>
            <person name="Nelson W.C."/>
            <person name="Dodson R.J."/>
            <person name="Brinkac L.M."/>
            <person name="Daugherty S.C."/>
            <person name="Durkin A.S."/>
            <person name="DeBoy R.T."/>
            <person name="Kolonay J.F."/>
            <person name="Sullivan S.A."/>
            <person name="Zhou L."/>
            <person name="Davidsen T.M."/>
            <person name="Wu M."/>
            <person name="Huston A.L."/>
            <person name="Lewis M."/>
            <person name="Weaver B."/>
            <person name="Weidman J.F."/>
            <person name="Khouri H."/>
            <person name="Utterback T.R."/>
            <person name="Feldblyum T.V."/>
            <person name="Fraser C.M."/>
        </authorList>
    </citation>
    <scope>NUCLEOTIDE SEQUENCE [LARGE SCALE GENOMIC DNA]</scope>
    <source>
        <strain evidence="6">34H</strain>
    </source>
</reference>
<dbReference type="InterPro" id="IPR043128">
    <property type="entry name" value="Rev_trsase/Diguanyl_cyclase"/>
</dbReference>
<proteinExistence type="predicted"/>
<accession>Q482A7</accession>
<gene>
    <name evidence="6" type="ordered locus">CPS_2394</name>
</gene>